<feature type="region of interest" description="Disordered" evidence="1">
    <location>
        <begin position="283"/>
        <end position="318"/>
    </location>
</feature>
<dbReference type="AlphaFoldDB" id="A0A9P6QA53"/>
<feature type="region of interest" description="Disordered" evidence="1">
    <location>
        <begin position="344"/>
        <end position="376"/>
    </location>
</feature>
<feature type="compositionally biased region" description="Basic and acidic residues" evidence="1">
    <location>
        <begin position="760"/>
        <end position="771"/>
    </location>
</feature>
<evidence type="ECO:0000259" key="2">
    <source>
        <dbReference type="Pfam" id="PF15460"/>
    </source>
</evidence>
<feature type="compositionally biased region" description="Low complexity" evidence="1">
    <location>
        <begin position="947"/>
        <end position="984"/>
    </location>
</feature>
<feature type="compositionally biased region" description="Basic and acidic residues" evidence="1">
    <location>
        <begin position="238"/>
        <end position="247"/>
    </location>
</feature>
<feature type="compositionally biased region" description="Low complexity" evidence="1">
    <location>
        <begin position="674"/>
        <end position="690"/>
    </location>
</feature>
<feature type="compositionally biased region" description="Polar residues" evidence="1">
    <location>
        <begin position="161"/>
        <end position="171"/>
    </location>
</feature>
<gene>
    <name evidence="3" type="ORF">BG011_009888</name>
</gene>
<feature type="region of interest" description="Disordered" evidence="1">
    <location>
        <begin position="754"/>
        <end position="864"/>
    </location>
</feature>
<feature type="region of interest" description="Disordered" evidence="1">
    <location>
        <begin position="671"/>
        <end position="695"/>
    </location>
</feature>
<dbReference type="OrthoDB" id="2555515at2759"/>
<dbReference type="Pfam" id="PF15460">
    <property type="entry name" value="SAS4"/>
    <property type="match status" value="1"/>
</dbReference>
<accession>A0A9P6QA53</accession>
<feature type="region of interest" description="Disordered" evidence="1">
    <location>
        <begin position="229"/>
        <end position="270"/>
    </location>
</feature>
<protein>
    <recommendedName>
        <fullName evidence="2">Something about silencing protein 4 domain-containing protein</fullName>
    </recommendedName>
</protein>
<keyword evidence="4" id="KW-1185">Reference proteome</keyword>
<reference evidence="3" key="1">
    <citation type="journal article" date="2020" name="Fungal Divers.">
        <title>Resolving the Mortierellaceae phylogeny through synthesis of multi-gene phylogenetics and phylogenomics.</title>
        <authorList>
            <person name="Vandepol N."/>
            <person name="Liber J."/>
            <person name="Desiro A."/>
            <person name="Na H."/>
            <person name="Kennedy M."/>
            <person name="Barry K."/>
            <person name="Grigoriev I.V."/>
            <person name="Miller A.N."/>
            <person name="O'Donnell K."/>
            <person name="Stajich J.E."/>
            <person name="Bonito G."/>
        </authorList>
    </citation>
    <scope>NUCLEOTIDE SEQUENCE</scope>
    <source>
        <strain evidence="3">KOD948</strain>
    </source>
</reference>
<proteinExistence type="predicted"/>
<feature type="region of interest" description="Disordered" evidence="1">
    <location>
        <begin position="553"/>
        <end position="576"/>
    </location>
</feature>
<feature type="region of interest" description="Disordered" evidence="1">
    <location>
        <begin position="943"/>
        <end position="984"/>
    </location>
</feature>
<dbReference type="Proteomes" id="UP000726737">
    <property type="component" value="Unassembled WGS sequence"/>
</dbReference>
<dbReference type="EMBL" id="JAAAJA010000092">
    <property type="protein sequence ID" value="KAG0262668.1"/>
    <property type="molecule type" value="Genomic_DNA"/>
</dbReference>
<organism evidence="3 4">
    <name type="scientific">Mortierella polycephala</name>
    <dbReference type="NCBI Taxonomy" id="41804"/>
    <lineage>
        <taxon>Eukaryota</taxon>
        <taxon>Fungi</taxon>
        <taxon>Fungi incertae sedis</taxon>
        <taxon>Mucoromycota</taxon>
        <taxon>Mortierellomycotina</taxon>
        <taxon>Mortierellomycetes</taxon>
        <taxon>Mortierellales</taxon>
        <taxon>Mortierellaceae</taxon>
        <taxon>Mortierella</taxon>
    </lineage>
</organism>
<dbReference type="InterPro" id="IPR029184">
    <property type="entry name" value="Sas4_dom"/>
</dbReference>
<evidence type="ECO:0000313" key="4">
    <source>
        <dbReference type="Proteomes" id="UP000726737"/>
    </source>
</evidence>
<feature type="region of interest" description="Disordered" evidence="1">
    <location>
        <begin position="142"/>
        <end position="203"/>
    </location>
</feature>
<evidence type="ECO:0000313" key="3">
    <source>
        <dbReference type="EMBL" id="KAG0262668.1"/>
    </source>
</evidence>
<comment type="caution">
    <text evidence="3">The sequence shown here is derived from an EMBL/GenBank/DDBJ whole genome shotgun (WGS) entry which is preliminary data.</text>
</comment>
<feature type="compositionally biased region" description="Polar residues" evidence="1">
    <location>
        <begin position="818"/>
        <end position="830"/>
    </location>
</feature>
<feature type="region of interest" description="Disordered" evidence="1">
    <location>
        <begin position="80"/>
        <end position="114"/>
    </location>
</feature>
<feature type="compositionally biased region" description="Low complexity" evidence="1">
    <location>
        <begin position="81"/>
        <end position="97"/>
    </location>
</feature>
<feature type="compositionally biased region" description="Polar residues" evidence="1">
    <location>
        <begin position="352"/>
        <end position="375"/>
    </location>
</feature>
<name>A0A9P6QA53_9FUNG</name>
<feature type="domain" description="Something about silencing protein 4" evidence="2">
    <location>
        <begin position="591"/>
        <end position="659"/>
    </location>
</feature>
<feature type="compositionally biased region" description="Polar residues" evidence="1">
    <location>
        <begin position="257"/>
        <end position="267"/>
    </location>
</feature>
<sequence>MPVPATHSLHPSELESLPLTASPLSAASLASTTAQHIQSSLTSSSQHHQVLNAALLEEILPTNLSNAATTITLSAPVPIELSSSSSNSSSSSSLKNSQGTIRTMKTDRKVNPHSAPISALHHATSHDNKNGLNNDYISNSISKKRKASVTERHVSSMEGATDSTVSEQNADAHSGNMKRRRALDSTSPGHIHHAAKADNHTVGDEDADVDVVNVDYEMPVKLKSRTMNTISSSTKGPASHDHATRKIDSKKRVKSTVHITPASTCSPEENAELSNHHVEKLDDSNAIGSDIGNGDTKGLKSPRRPSHTSKFAVETHTTTSGTTASAAIVAAEAGLLPNTGELKVTAPKTGRSRNAPQGSHAVSSTMSPAATSQLSALEPSLQKRVLPSRRGMLRDKSVRPIEASLLEPPLVPAGEYILYLGNKEALEKTTSDPKRIPPAAYGGGGEESYNSHSTSSAPSSTLSAAPLSLVTHIEVPIFKPCTISQFLQEEKKRKMQILTKALAKAEAQAAAEAAAAAAANTKPTASTLTSRPVATRLKQREIVNNQQVCVQTAAPSSSSSSSAGHSKRALTTSTTLGKIEGIGSHAAQEEILTDEVYEKRHRKQEMAEKKVKNREKEKLRHAMYQQQLVVEKLRHIEINRLMPISAFRTMQKTEQQQHKDAGSVAVEDTNLSMQHHQQQQQQQHPQQQQQTPVSLAVARAMQDEYHRRLLREAEENLRRYEQLGLGETTQATIAPAYTPYSRTTNRLATVMVPSTTATEEQDRKEKHRHSETTSFSSRSSAGDTVRNRKKTKITESTIAEDHKDASHSVVRQQKKPISVSTAPTNPSASTPRKQSSPKPSKLPEEPSRPPKPITTFIKPGSNLASGARKSSRVALAFGEKVPMLPRIDFDLPVNMFADLIKERYGEEELLTFQKQGQTGMPQKQVVAAVPDVVAMAGVKIEEKESAASESLSTPSTCMPSSASASSSSSSSSFISSTSQLSSAS</sequence>
<evidence type="ECO:0000256" key="1">
    <source>
        <dbReference type="SAM" id="MobiDB-lite"/>
    </source>
</evidence>
<feature type="region of interest" description="Disordered" evidence="1">
    <location>
        <begin position="427"/>
        <end position="461"/>
    </location>
</feature>